<protein>
    <submittedName>
        <fullName evidence="2">DUF222 domain-containing protein</fullName>
    </submittedName>
</protein>
<organism evidence="2 3">
    <name type="scientific">Nocardioides aestuarii</name>
    <dbReference type="NCBI Taxonomy" id="252231"/>
    <lineage>
        <taxon>Bacteria</taxon>
        <taxon>Bacillati</taxon>
        <taxon>Actinomycetota</taxon>
        <taxon>Actinomycetes</taxon>
        <taxon>Propionibacteriales</taxon>
        <taxon>Nocardioidaceae</taxon>
        <taxon>Nocardioides</taxon>
    </lineage>
</organism>
<gene>
    <name evidence="2" type="ORF">ACFSDE_11275</name>
</gene>
<evidence type="ECO:0000259" key="1">
    <source>
        <dbReference type="Pfam" id="PF02720"/>
    </source>
</evidence>
<name>A0ABW4TL42_9ACTN</name>
<proteinExistence type="predicted"/>
<dbReference type="RefSeq" id="WP_343918408.1">
    <property type="nucleotide sequence ID" value="NZ_BAAAJT010000002.1"/>
</dbReference>
<feature type="domain" description="DUF222" evidence="1">
    <location>
        <begin position="46"/>
        <end position="340"/>
    </location>
</feature>
<keyword evidence="3" id="KW-1185">Reference proteome</keyword>
<dbReference type="Pfam" id="PF02720">
    <property type="entry name" value="DUF222"/>
    <property type="match status" value="1"/>
</dbReference>
<reference evidence="3" key="1">
    <citation type="journal article" date="2019" name="Int. J. Syst. Evol. Microbiol.">
        <title>The Global Catalogue of Microorganisms (GCM) 10K type strain sequencing project: providing services to taxonomists for standard genome sequencing and annotation.</title>
        <authorList>
            <consortium name="The Broad Institute Genomics Platform"/>
            <consortium name="The Broad Institute Genome Sequencing Center for Infectious Disease"/>
            <person name="Wu L."/>
            <person name="Ma J."/>
        </authorList>
    </citation>
    <scope>NUCLEOTIDE SEQUENCE [LARGE SCALE GENOMIC DNA]</scope>
    <source>
        <strain evidence="3">CGMCC 1.12477</strain>
    </source>
</reference>
<evidence type="ECO:0000313" key="3">
    <source>
        <dbReference type="Proteomes" id="UP001597351"/>
    </source>
</evidence>
<accession>A0ABW4TL42</accession>
<dbReference type="Proteomes" id="UP001597351">
    <property type="component" value="Unassembled WGS sequence"/>
</dbReference>
<evidence type="ECO:0000313" key="2">
    <source>
        <dbReference type="EMBL" id="MFD1947372.1"/>
    </source>
</evidence>
<dbReference type="EMBL" id="JBHUGD010000003">
    <property type="protein sequence ID" value="MFD1947372.1"/>
    <property type="molecule type" value="Genomic_DNA"/>
</dbReference>
<dbReference type="InterPro" id="IPR003870">
    <property type="entry name" value="DUF222"/>
</dbReference>
<sequence length="407" mass="45192">MTITPHLHPVVECVRAIGSGLDDVAGVDPIYMTTPEKREALAAMVEAAARLDELRLRVMAGADDLALDAAARDIAALHAHESRLDGAATRRDLRLAQSLDARWRGVAAAFRTGAVNRDQAEVIVHALDRLPDDLDPEVYRHAEQRLVDEARTWGPRQLRIMGRRILHLVAPDVADDEERKALEREEQNALRRTFLTTRRNGDGTTDLKVRVSDAAAHRLLTYLQAFTSPRQHDTTDRRPYDQKLGQAFMAFLECADPARLPIHGGSATTIIVSMPLEELRDGVGVGLVGDEPISAGEVRRLACQASIVPLVLGGDSEILDLGRHRRLFSPAQRKAMAVRDVHCRAEGCTIPAAWCEAHHDADPWSRGGKTDLDDGVLFCTWHHHRAHDDRYDARRLPDGSVRFARRT</sequence>
<comment type="caution">
    <text evidence="2">The sequence shown here is derived from an EMBL/GenBank/DDBJ whole genome shotgun (WGS) entry which is preliminary data.</text>
</comment>